<feature type="compositionally biased region" description="Polar residues" evidence="1">
    <location>
        <begin position="19"/>
        <end position="31"/>
    </location>
</feature>
<evidence type="ECO:0000313" key="3">
    <source>
        <dbReference type="Proteomes" id="UP000252415"/>
    </source>
</evidence>
<dbReference type="EMBL" id="QPJD01000018">
    <property type="protein sequence ID" value="RCW42228.1"/>
    <property type="molecule type" value="Genomic_DNA"/>
</dbReference>
<evidence type="ECO:0000256" key="1">
    <source>
        <dbReference type="SAM" id="MobiDB-lite"/>
    </source>
</evidence>
<protein>
    <recommendedName>
        <fullName evidence="4">Collagen triple helix repeat protein</fullName>
    </recommendedName>
</protein>
<gene>
    <name evidence="2" type="ORF">DFP97_11857</name>
</gene>
<evidence type="ECO:0008006" key="4">
    <source>
        <dbReference type="Google" id="ProtNLM"/>
    </source>
</evidence>
<name>A0A368VL20_9BACL</name>
<keyword evidence="3" id="KW-1185">Reference proteome</keyword>
<accession>A0A368VL20</accession>
<proteinExistence type="predicted"/>
<reference evidence="2 3" key="1">
    <citation type="submission" date="2018-07" db="EMBL/GenBank/DDBJ databases">
        <title>Genomic Encyclopedia of Type Strains, Phase III (KMG-III): the genomes of soil and plant-associated and newly described type strains.</title>
        <authorList>
            <person name="Whitman W."/>
        </authorList>
    </citation>
    <scope>NUCLEOTIDE SEQUENCE [LARGE SCALE GENOMIC DNA]</scope>
    <source>
        <strain evidence="2 3">CECT 7506</strain>
    </source>
</reference>
<sequence length="200" mass="23484">MQNHPYFQHPAGSPKFHPTPQNNEFQPNSTLRPRDDYFQASHYTWHHDSDQDDIDPAMYQTQEHDAVMKQGVQGVQGFQGFQGVQGVQGFQGVQGVQDASPDMHHPWLHTHSVSPAMTHPWNPHVHDVSPTMYNPMGLHIHDVSPAMFHPWDPDHDPHPEGWAHYSVDYHYDWYQHWDDDDQRAQDFYPAGYNPWLDYRW</sequence>
<organism evidence="2 3">
    <name type="scientific">Paenibacillus prosopidis</name>
    <dbReference type="NCBI Taxonomy" id="630520"/>
    <lineage>
        <taxon>Bacteria</taxon>
        <taxon>Bacillati</taxon>
        <taxon>Bacillota</taxon>
        <taxon>Bacilli</taxon>
        <taxon>Bacillales</taxon>
        <taxon>Paenibacillaceae</taxon>
        <taxon>Paenibacillus</taxon>
    </lineage>
</organism>
<comment type="caution">
    <text evidence="2">The sequence shown here is derived from an EMBL/GenBank/DDBJ whole genome shotgun (WGS) entry which is preliminary data.</text>
</comment>
<feature type="region of interest" description="Disordered" evidence="1">
    <location>
        <begin position="1"/>
        <end position="33"/>
    </location>
</feature>
<dbReference type="OrthoDB" id="2666798at2"/>
<dbReference type="AlphaFoldDB" id="A0A368VL20"/>
<evidence type="ECO:0000313" key="2">
    <source>
        <dbReference type="EMBL" id="RCW42228.1"/>
    </source>
</evidence>
<dbReference type="Proteomes" id="UP000252415">
    <property type="component" value="Unassembled WGS sequence"/>
</dbReference>
<dbReference type="RefSeq" id="WP_114383183.1">
    <property type="nucleotide sequence ID" value="NZ_QPJD01000018.1"/>
</dbReference>